<sequence>MNKLNGGDACEDNMTENEQVEWSDVCEDDEPHGGVIGDEVYEIEKDINIYSPCKGMEFDTLEEAYVIYNNYVGHIGFSVRKNIMNRSSVTKEINGRCCFFEGMRDSRAK</sequence>
<protein>
    <recommendedName>
        <fullName evidence="4">Protein FAR1-RELATED SEQUENCE</fullName>
    </recommendedName>
</protein>
<name>A0A835HXG5_9MAGN</name>
<evidence type="ECO:0000313" key="3">
    <source>
        <dbReference type="Proteomes" id="UP000631114"/>
    </source>
</evidence>
<dbReference type="PANTHER" id="PTHR46328">
    <property type="entry name" value="FAR-RED IMPAIRED RESPONSIVE (FAR1) FAMILY PROTEIN-RELATED"/>
    <property type="match status" value="1"/>
</dbReference>
<dbReference type="EMBL" id="JADFTS010000004">
    <property type="protein sequence ID" value="KAF9607950.1"/>
    <property type="molecule type" value="Genomic_DNA"/>
</dbReference>
<dbReference type="PANTHER" id="PTHR46328:SF27">
    <property type="entry name" value="OS12G0287500 PROTEIN"/>
    <property type="match status" value="1"/>
</dbReference>
<evidence type="ECO:0000313" key="2">
    <source>
        <dbReference type="EMBL" id="KAF9607950.1"/>
    </source>
</evidence>
<comment type="caution">
    <text evidence="2">The sequence shown here is derived from an EMBL/GenBank/DDBJ whole genome shotgun (WGS) entry which is preliminary data.</text>
</comment>
<dbReference type="OrthoDB" id="1939138at2759"/>
<reference evidence="2 3" key="1">
    <citation type="submission" date="2020-10" db="EMBL/GenBank/DDBJ databases">
        <title>The Coptis chinensis genome and diversification of protoberbering-type alkaloids.</title>
        <authorList>
            <person name="Wang B."/>
            <person name="Shu S."/>
            <person name="Song C."/>
            <person name="Liu Y."/>
        </authorList>
    </citation>
    <scope>NUCLEOTIDE SEQUENCE [LARGE SCALE GENOMIC DNA]</scope>
    <source>
        <strain evidence="2">HL-2020</strain>
        <tissue evidence="2">Leaf</tissue>
    </source>
</reference>
<feature type="region of interest" description="Disordered" evidence="1">
    <location>
        <begin position="1"/>
        <end position="29"/>
    </location>
</feature>
<evidence type="ECO:0000256" key="1">
    <source>
        <dbReference type="SAM" id="MobiDB-lite"/>
    </source>
</evidence>
<gene>
    <name evidence="2" type="ORF">IFM89_003870</name>
</gene>
<dbReference type="Proteomes" id="UP000631114">
    <property type="component" value="Unassembled WGS sequence"/>
</dbReference>
<evidence type="ECO:0008006" key="4">
    <source>
        <dbReference type="Google" id="ProtNLM"/>
    </source>
</evidence>
<feature type="compositionally biased region" description="Acidic residues" evidence="1">
    <location>
        <begin position="9"/>
        <end position="29"/>
    </location>
</feature>
<proteinExistence type="predicted"/>
<dbReference type="AlphaFoldDB" id="A0A835HXG5"/>
<accession>A0A835HXG5</accession>
<organism evidence="2 3">
    <name type="scientific">Coptis chinensis</name>
    <dbReference type="NCBI Taxonomy" id="261450"/>
    <lineage>
        <taxon>Eukaryota</taxon>
        <taxon>Viridiplantae</taxon>
        <taxon>Streptophyta</taxon>
        <taxon>Embryophyta</taxon>
        <taxon>Tracheophyta</taxon>
        <taxon>Spermatophyta</taxon>
        <taxon>Magnoliopsida</taxon>
        <taxon>Ranunculales</taxon>
        <taxon>Ranunculaceae</taxon>
        <taxon>Coptidoideae</taxon>
        <taxon>Coptis</taxon>
    </lineage>
</organism>
<keyword evidence="3" id="KW-1185">Reference proteome</keyword>